<evidence type="ECO:0000256" key="2">
    <source>
        <dbReference type="ARBA" id="ARBA00022670"/>
    </source>
</evidence>
<dbReference type="AlphaFoldDB" id="A0A382IBR1"/>
<keyword evidence="3" id="KW-0479">Metal-binding</keyword>
<dbReference type="Pfam" id="PF00675">
    <property type="entry name" value="Peptidase_M16"/>
    <property type="match status" value="1"/>
</dbReference>
<dbReference type="PANTHER" id="PTHR43690">
    <property type="entry name" value="NARDILYSIN"/>
    <property type="match status" value="1"/>
</dbReference>
<dbReference type="EMBL" id="UINC01066037">
    <property type="protein sequence ID" value="SVB96323.1"/>
    <property type="molecule type" value="Genomic_DNA"/>
</dbReference>
<accession>A0A382IBR1</accession>
<reference evidence="8" key="1">
    <citation type="submission" date="2018-05" db="EMBL/GenBank/DDBJ databases">
        <authorList>
            <person name="Lanie J.A."/>
            <person name="Ng W.-L."/>
            <person name="Kazmierczak K.M."/>
            <person name="Andrzejewski T.M."/>
            <person name="Davidsen T.M."/>
            <person name="Wayne K.J."/>
            <person name="Tettelin H."/>
            <person name="Glass J.I."/>
            <person name="Rusch D."/>
            <person name="Podicherti R."/>
            <person name="Tsui H.-C.T."/>
            <person name="Winkler M.E."/>
        </authorList>
    </citation>
    <scope>NUCLEOTIDE SEQUENCE</scope>
</reference>
<proteinExistence type="inferred from homology"/>
<keyword evidence="5" id="KW-0862">Zinc</keyword>
<dbReference type="GO" id="GO:0046872">
    <property type="term" value="F:metal ion binding"/>
    <property type="evidence" value="ECO:0007669"/>
    <property type="project" value="UniProtKB-KW"/>
</dbReference>
<evidence type="ECO:0000313" key="8">
    <source>
        <dbReference type="EMBL" id="SVB96323.1"/>
    </source>
</evidence>
<keyword evidence="4" id="KW-0378">Hydrolase</keyword>
<feature type="domain" description="Peptidase M16 N-terminal" evidence="7">
    <location>
        <begin position="45"/>
        <end position="101"/>
    </location>
</feature>
<dbReference type="InterPro" id="IPR050626">
    <property type="entry name" value="Peptidase_M16"/>
</dbReference>
<keyword evidence="6" id="KW-0482">Metalloprotease</keyword>
<dbReference type="GO" id="GO:0006508">
    <property type="term" value="P:proteolysis"/>
    <property type="evidence" value="ECO:0007669"/>
    <property type="project" value="UniProtKB-KW"/>
</dbReference>
<comment type="similarity">
    <text evidence="1">Belongs to the peptidase M16 family.</text>
</comment>
<name>A0A382IBR1_9ZZZZ</name>
<dbReference type="InterPro" id="IPR011765">
    <property type="entry name" value="Pept_M16_N"/>
</dbReference>
<protein>
    <recommendedName>
        <fullName evidence="7">Peptidase M16 N-terminal domain-containing protein</fullName>
    </recommendedName>
</protein>
<evidence type="ECO:0000256" key="4">
    <source>
        <dbReference type="ARBA" id="ARBA00022801"/>
    </source>
</evidence>
<evidence type="ECO:0000256" key="5">
    <source>
        <dbReference type="ARBA" id="ARBA00022833"/>
    </source>
</evidence>
<dbReference type="Gene3D" id="3.30.830.10">
    <property type="entry name" value="Metalloenzyme, LuxS/M16 peptidase-like"/>
    <property type="match status" value="1"/>
</dbReference>
<evidence type="ECO:0000256" key="6">
    <source>
        <dbReference type="ARBA" id="ARBA00023049"/>
    </source>
</evidence>
<keyword evidence="2" id="KW-0645">Protease</keyword>
<evidence type="ECO:0000256" key="3">
    <source>
        <dbReference type="ARBA" id="ARBA00022723"/>
    </source>
</evidence>
<dbReference type="PANTHER" id="PTHR43690:SF18">
    <property type="entry name" value="INSULIN-DEGRADING ENZYME-RELATED"/>
    <property type="match status" value="1"/>
</dbReference>
<gene>
    <name evidence="8" type="ORF">METZ01_LOCUS249177</name>
</gene>
<dbReference type="InterPro" id="IPR001431">
    <property type="entry name" value="Pept_M16_Zn_BS"/>
</dbReference>
<organism evidence="8">
    <name type="scientific">marine metagenome</name>
    <dbReference type="NCBI Taxonomy" id="408172"/>
    <lineage>
        <taxon>unclassified sequences</taxon>
        <taxon>metagenomes</taxon>
        <taxon>ecological metagenomes</taxon>
    </lineage>
</organism>
<dbReference type="GO" id="GO:0004222">
    <property type="term" value="F:metalloendopeptidase activity"/>
    <property type="evidence" value="ECO:0007669"/>
    <property type="project" value="InterPro"/>
</dbReference>
<feature type="non-terminal residue" evidence="8">
    <location>
        <position position="1"/>
    </location>
</feature>
<sequence length="102" mass="11494">VFRLKIFKAILVFIISLILFISIAEAVKGDKRIIKTFTLENGLDVFLVSDPDVHRSAAALAVGVGHLYDPKEKQGLAHYLEHMLFLGTQKYPEVGSYKKYLD</sequence>
<evidence type="ECO:0000256" key="1">
    <source>
        <dbReference type="ARBA" id="ARBA00007261"/>
    </source>
</evidence>
<dbReference type="PROSITE" id="PS00143">
    <property type="entry name" value="INSULINASE"/>
    <property type="match status" value="1"/>
</dbReference>
<feature type="non-terminal residue" evidence="8">
    <location>
        <position position="102"/>
    </location>
</feature>
<dbReference type="SUPFAM" id="SSF63411">
    <property type="entry name" value="LuxS/MPP-like metallohydrolase"/>
    <property type="match status" value="1"/>
</dbReference>
<dbReference type="InterPro" id="IPR011249">
    <property type="entry name" value="Metalloenz_LuxS/M16"/>
</dbReference>
<evidence type="ECO:0000259" key="7">
    <source>
        <dbReference type="Pfam" id="PF00675"/>
    </source>
</evidence>